<gene>
    <name evidence="2" type="ORF">Ae201684_010360</name>
</gene>
<feature type="region of interest" description="Disordered" evidence="1">
    <location>
        <begin position="224"/>
        <end position="264"/>
    </location>
</feature>
<dbReference type="EMBL" id="VJMJ01000130">
    <property type="protein sequence ID" value="KAF0732652.1"/>
    <property type="molecule type" value="Genomic_DNA"/>
</dbReference>
<evidence type="ECO:0000313" key="2">
    <source>
        <dbReference type="EMBL" id="KAF0732652.1"/>
    </source>
</evidence>
<comment type="caution">
    <text evidence="2">The sequence shown here is derived from an EMBL/GenBank/DDBJ whole genome shotgun (WGS) entry which is preliminary data.</text>
</comment>
<protein>
    <submittedName>
        <fullName evidence="2">Uncharacterized protein</fullName>
    </submittedName>
</protein>
<feature type="compositionally biased region" description="Low complexity" evidence="1">
    <location>
        <begin position="242"/>
        <end position="254"/>
    </location>
</feature>
<dbReference type="Proteomes" id="UP000481153">
    <property type="component" value="Unassembled WGS sequence"/>
</dbReference>
<proteinExistence type="predicted"/>
<name>A0A6G0WYM3_9STRA</name>
<organism evidence="2 3">
    <name type="scientific">Aphanomyces euteiches</name>
    <dbReference type="NCBI Taxonomy" id="100861"/>
    <lineage>
        <taxon>Eukaryota</taxon>
        <taxon>Sar</taxon>
        <taxon>Stramenopiles</taxon>
        <taxon>Oomycota</taxon>
        <taxon>Saprolegniomycetes</taxon>
        <taxon>Saprolegniales</taxon>
        <taxon>Verrucalvaceae</taxon>
        <taxon>Aphanomyces</taxon>
    </lineage>
</organism>
<accession>A0A6G0WYM3</accession>
<sequence length="284" mass="31857">MPLSNRSTVAALSVNPLSKTHEDMPHALGMDMLLNVFTDLNAGDVTSYSSECARDEENKQLALLRQSLTKQKTRPAAKSELLTECYGLHRVPPVILQERTRRQLFSKPAADVKELTLLMQAEVNHRIQELFSVASGFNSIMNKKQIHALSQCVANQMGQEGIANTMIDAAAVEDALLHEDTTLTFEKFKHRFLKLRRKSCSNHAQDVAWIDAIYQDMLDSLSKNTNHIPEPSPAKPVTSQLPSPRSSRSPTSKPTKPRHFVAHEIVAPTTPRFHDFKRIDRASQ</sequence>
<dbReference type="AlphaFoldDB" id="A0A6G0WYM3"/>
<evidence type="ECO:0000256" key="1">
    <source>
        <dbReference type="SAM" id="MobiDB-lite"/>
    </source>
</evidence>
<dbReference type="VEuPathDB" id="FungiDB:AeMF1_003524"/>
<reference evidence="2 3" key="1">
    <citation type="submission" date="2019-07" db="EMBL/GenBank/DDBJ databases">
        <title>Genomics analysis of Aphanomyces spp. identifies a new class of oomycete effector associated with host adaptation.</title>
        <authorList>
            <person name="Gaulin E."/>
        </authorList>
    </citation>
    <scope>NUCLEOTIDE SEQUENCE [LARGE SCALE GENOMIC DNA]</scope>
    <source>
        <strain evidence="2 3">ATCC 201684</strain>
    </source>
</reference>
<keyword evidence="3" id="KW-1185">Reference proteome</keyword>
<evidence type="ECO:0000313" key="3">
    <source>
        <dbReference type="Proteomes" id="UP000481153"/>
    </source>
</evidence>